<dbReference type="Proteomes" id="UP001163324">
    <property type="component" value="Chromosome 6"/>
</dbReference>
<evidence type="ECO:0000313" key="2">
    <source>
        <dbReference type="Proteomes" id="UP001163324"/>
    </source>
</evidence>
<comment type="caution">
    <text evidence="1">The sequence shown here is derived from an EMBL/GenBank/DDBJ whole genome shotgun (WGS) entry which is preliminary data.</text>
</comment>
<reference evidence="1" key="1">
    <citation type="submission" date="2022-10" db="EMBL/GenBank/DDBJ databases">
        <title>Complete Genome of Trichothecium roseum strain YXFP-22015, a Plant Pathogen Isolated from Citrus.</title>
        <authorList>
            <person name="Wang Y."/>
            <person name="Zhu L."/>
        </authorList>
    </citation>
    <scope>NUCLEOTIDE SEQUENCE</scope>
    <source>
        <strain evidence="1">YXFP-22015</strain>
    </source>
</reference>
<evidence type="ECO:0000313" key="1">
    <source>
        <dbReference type="EMBL" id="KAI9898710.1"/>
    </source>
</evidence>
<protein>
    <submittedName>
        <fullName evidence="1">Uncharacterized protein</fullName>
    </submittedName>
</protein>
<dbReference type="EMBL" id="CM047945">
    <property type="protein sequence ID" value="KAI9898710.1"/>
    <property type="molecule type" value="Genomic_DNA"/>
</dbReference>
<gene>
    <name evidence="1" type="ORF">N3K66_007070</name>
</gene>
<organism evidence="1 2">
    <name type="scientific">Trichothecium roseum</name>
    <dbReference type="NCBI Taxonomy" id="47278"/>
    <lineage>
        <taxon>Eukaryota</taxon>
        <taxon>Fungi</taxon>
        <taxon>Dikarya</taxon>
        <taxon>Ascomycota</taxon>
        <taxon>Pezizomycotina</taxon>
        <taxon>Sordariomycetes</taxon>
        <taxon>Hypocreomycetidae</taxon>
        <taxon>Hypocreales</taxon>
        <taxon>Hypocreales incertae sedis</taxon>
        <taxon>Trichothecium</taxon>
    </lineage>
</organism>
<accession>A0ACC0UZ03</accession>
<sequence>MNTMKSFWLGWGSLCVAGGGAYYFAKKDINATRKFKLEEQRKKRDAIRNLEGGGSTSDYISATDNSANANGGPARDDSAGSPSQEASQDPAPTRHAPTTASQEVNEKSKYETTIAKAALSASLFRADPTSLTRPAVEALFPLLDTTLRCCSRPNVQECKAWIVDNVAPSRGRATALCRYLSALSKSLVDDGTKPSLKRRRLHVLYILNDVLHHQIIRQGLTTFASSIEANLPDLVASAASFDKCPKHLKKIEDLIFLWESQGYFAEPVITKLRDALVSRIPSGPAAETTPESLKLSKDAPWVLPSLHGDPSTPWYDLPASTWLPHITPNSTKPMNPNFIKPIQLKSGPADAALIDAVKKLLADADRIFSKEKPLEDDAHVDMNELGERVILDEITGEVIGGDTYYGWSRDFCEKMKERWRKGKAPPESRGRSNSRSDRSRSSSRSSSGGPAFKRRRRDSYSRSPSQERRRRSPSFSRSRSPHRSRSFSRSPSRGHRPSPPRNMVVPPPPFPPHPVPPHLIPPRPAGYQGSWPPPPPPPPHMGGTPNWFPGMMSLPNMMGGTWPVGQPPHPPPPPPPHHNNGGYDGNNRGGHGSYRGQGYRGRDRGGHRGW</sequence>
<keyword evidence="2" id="KW-1185">Reference proteome</keyword>
<proteinExistence type="predicted"/>
<name>A0ACC0UZ03_9HYPO</name>